<feature type="coiled-coil region" evidence="1">
    <location>
        <begin position="440"/>
        <end position="474"/>
    </location>
</feature>
<dbReference type="Pfam" id="PF00612">
    <property type="entry name" value="IQ"/>
    <property type="match status" value="1"/>
</dbReference>
<protein>
    <recommendedName>
        <fullName evidence="4">Myosin motor domain-containing protein</fullName>
    </recommendedName>
</protein>
<evidence type="ECO:0000256" key="1">
    <source>
        <dbReference type="SAM" id="Coils"/>
    </source>
</evidence>
<proteinExistence type="predicted"/>
<dbReference type="AlphaFoldDB" id="A0A7S1V6W2"/>
<dbReference type="InterPro" id="IPR000048">
    <property type="entry name" value="IQ_motif_EF-hand-BS"/>
</dbReference>
<evidence type="ECO:0000256" key="2">
    <source>
        <dbReference type="SAM" id="MobiDB-lite"/>
    </source>
</evidence>
<dbReference type="GO" id="GO:0016020">
    <property type="term" value="C:membrane"/>
    <property type="evidence" value="ECO:0007669"/>
    <property type="project" value="TreeGrafter"/>
</dbReference>
<organism evidence="3">
    <name type="scientific">Grammatophora oceanica</name>
    <dbReference type="NCBI Taxonomy" id="210454"/>
    <lineage>
        <taxon>Eukaryota</taxon>
        <taxon>Sar</taxon>
        <taxon>Stramenopiles</taxon>
        <taxon>Ochrophyta</taxon>
        <taxon>Bacillariophyta</taxon>
        <taxon>Fragilariophyceae</taxon>
        <taxon>Fragilariophycidae</taxon>
        <taxon>Rhabdonematales</taxon>
        <taxon>Grammatophoraceae</taxon>
        <taxon>Grammatophora</taxon>
    </lineage>
</organism>
<dbReference type="GO" id="GO:0051015">
    <property type="term" value="F:actin filament binding"/>
    <property type="evidence" value="ECO:0007669"/>
    <property type="project" value="TreeGrafter"/>
</dbReference>
<dbReference type="InterPro" id="IPR027417">
    <property type="entry name" value="P-loop_NTPase"/>
</dbReference>
<reference evidence="3" key="1">
    <citation type="submission" date="2021-01" db="EMBL/GenBank/DDBJ databases">
        <authorList>
            <person name="Corre E."/>
            <person name="Pelletier E."/>
            <person name="Niang G."/>
            <person name="Scheremetjew M."/>
            <person name="Finn R."/>
            <person name="Kale V."/>
            <person name="Holt S."/>
            <person name="Cochrane G."/>
            <person name="Meng A."/>
            <person name="Brown T."/>
            <person name="Cohen L."/>
        </authorList>
    </citation>
    <scope>NUCLEOTIDE SEQUENCE</scope>
    <source>
        <strain evidence="3">CCMP 410</strain>
    </source>
</reference>
<dbReference type="Gene3D" id="1.20.5.4820">
    <property type="match status" value="1"/>
</dbReference>
<keyword evidence="1" id="KW-0175">Coiled coil</keyword>
<feature type="compositionally biased region" description="Pro residues" evidence="2">
    <location>
        <begin position="303"/>
        <end position="315"/>
    </location>
</feature>
<feature type="compositionally biased region" description="Basic and acidic residues" evidence="2">
    <location>
        <begin position="285"/>
        <end position="300"/>
    </location>
</feature>
<dbReference type="PROSITE" id="PS50096">
    <property type="entry name" value="IQ"/>
    <property type="match status" value="4"/>
</dbReference>
<dbReference type="SUPFAM" id="SSF52540">
    <property type="entry name" value="P-loop containing nucleoside triphosphate hydrolases"/>
    <property type="match status" value="1"/>
</dbReference>
<feature type="region of interest" description="Disordered" evidence="2">
    <location>
        <begin position="285"/>
        <end position="337"/>
    </location>
</feature>
<dbReference type="GO" id="GO:0005737">
    <property type="term" value="C:cytoplasm"/>
    <property type="evidence" value="ECO:0007669"/>
    <property type="project" value="TreeGrafter"/>
</dbReference>
<accession>A0A7S1V6W2</accession>
<dbReference type="SMART" id="SM00015">
    <property type="entry name" value="IQ"/>
    <property type="match status" value="3"/>
</dbReference>
<dbReference type="GO" id="GO:0015629">
    <property type="term" value="C:actin cytoskeleton"/>
    <property type="evidence" value="ECO:0007669"/>
    <property type="project" value="TreeGrafter"/>
</dbReference>
<dbReference type="Gene3D" id="1.20.5.190">
    <property type="match status" value="1"/>
</dbReference>
<sequence length="569" mass="63714">MKRPLVMMHMSTVEQLRCAGVVAAVTISRSAFPNRLEHDLVLDRFKSLWKKGALAAHDHDMSDNNNNNASSSMLTDDSEHDGMMMGAEQLKQDVDDLLTHALKPMQTKKGGTIIVKAFVIGRTRAYFRAGALEFLEAERLRGLGRWAVAIQRIVRGFVARTAFLLKRNAAIRAIAHMRQFITRRRYLKLRRACIVGQCWIRVKRAIRLVWAMRRAKSVTDIQTRWRMYTARAAFFKCRDAASVIQALARGSMQRPKFRAALTEKKEEAKLENKLLTLQRKLEEAEKKRVAAEKKAEEAKKRPPPPPPAPVPPPREASPRPATPVGETADQARSAPPSAVAAGAAAAAVASVAVVASAEAPPVTPTTPHQLATFPQSPLTPMQLTVQQQHLMDESGKMLEYLRKEVFKLRTQNTQLRTDFDLLKENNQRLMDANASAGASFAALNQHAKQLNKQNQRLQAEVQSYKEQFQKVNLAQVEIKEELKMKQATYIAEVQSRLQYQKTLARIVDTVQDRCRDTRLVEDVLAMSDECESEYLGETRQHGGIGAPGGAFDPQSGDDSVLSRFKNFFG</sequence>
<dbReference type="GO" id="GO:0007015">
    <property type="term" value="P:actin filament organization"/>
    <property type="evidence" value="ECO:0007669"/>
    <property type="project" value="TreeGrafter"/>
</dbReference>
<name>A0A7S1V6W2_9STRA</name>
<dbReference type="PANTHER" id="PTHR13140:SF706">
    <property type="entry name" value="DILUTE CLASS UNCONVENTIONAL MYOSIN, ISOFORM C"/>
    <property type="match status" value="1"/>
</dbReference>
<dbReference type="GO" id="GO:0000146">
    <property type="term" value="F:microfilament motor activity"/>
    <property type="evidence" value="ECO:0007669"/>
    <property type="project" value="TreeGrafter"/>
</dbReference>
<dbReference type="EMBL" id="HBGK01031340">
    <property type="protein sequence ID" value="CAD9289860.1"/>
    <property type="molecule type" value="Transcribed_RNA"/>
</dbReference>
<evidence type="ECO:0008006" key="4">
    <source>
        <dbReference type="Google" id="ProtNLM"/>
    </source>
</evidence>
<evidence type="ECO:0000313" key="3">
    <source>
        <dbReference type="EMBL" id="CAD9289860.1"/>
    </source>
</evidence>
<dbReference type="PANTHER" id="PTHR13140">
    <property type="entry name" value="MYOSIN"/>
    <property type="match status" value="1"/>
</dbReference>
<gene>
    <name evidence="3" type="ORF">GOCE00092_LOCUS16366</name>
</gene>